<dbReference type="EMBL" id="DYVL01000179">
    <property type="protein sequence ID" value="HJG13391.1"/>
    <property type="molecule type" value="Genomic_DNA"/>
</dbReference>
<reference evidence="2" key="2">
    <citation type="submission" date="2021-09" db="EMBL/GenBank/DDBJ databases">
        <authorList>
            <person name="Gilroy R."/>
        </authorList>
    </citation>
    <scope>NUCLEOTIDE SEQUENCE</scope>
    <source>
        <strain evidence="2">CHK154-13316</strain>
    </source>
</reference>
<accession>A0A921I9M2</accession>
<sequence>MGNSQRYFDNGLTFTSQSGSENIEFICNGDWNVSVANTIGGETWCTVTPANGKAGEGEVTVNVVENKEYEVNSKENTIEFEVNSNIDFNVSIPSAASKWIKNITTTQTFEIIHLLPFLIHSSLPNSISFVPNWLVSSKK</sequence>
<protein>
    <recommendedName>
        <fullName evidence="1">BACON domain-containing protein</fullName>
    </recommendedName>
</protein>
<dbReference type="Gene3D" id="2.60.40.10">
    <property type="entry name" value="Immunoglobulins"/>
    <property type="match status" value="1"/>
</dbReference>
<dbReference type="InterPro" id="IPR024361">
    <property type="entry name" value="BACON"/>
</dbReference>
<comment type="caution">
    <text evidence="2">The sequence shown here is derived from an EMBL/GenBank/DDBJ whole genome shotgun (WGS) entry which is preliminary data.</text>
</comment>
<dbReference type="InterPro" id="IPR013783">
    <property type="entry name" value="Ig-like_fold"/>
</dbReference>
<organism evidence="2 3">
    <name type="scientific">Bacteroides xylanisolvens</name>
    <dbReference type="NCBI Taxonomy" id="371601"/>
    <lineage>
        <taxon>Bacteria</taxon>
        <taxon>Pseudomonadati</taxon>
        <taxon>Bacteroidota</taxon>
        <taxon>Bacteroidia</taxon>
        <taxon>Bacteroidales</taxon>
        <taxon>Bacteroidaceae</taxon>
        <taxon>Bacteroides</taxon>
    </lineage>
</organism>
<name>A0A921I9M2_9BACE</name>
<evidence type="ECO:0000313" key="3">
    <source>
        <dbReference type="Proteomes" id="UP000747074"/>
    </source>
</evidence>
<dbReference type="Proteomes" id="UP000747074">
    <property type="component" value="Unassembled WGS sequence"/>
</dbReference>
<feature type="domain" description="BACON" evidence="1">
    <location>
        <begin position="12"/>
        <end position="80"/>
    </location>
</feature>
<gene>
    <name evidence="2" type="ORF">K8V07_15885</name>
</gene>
<reference evidence="2" key="1">
    <citation type="journal article" date="2021" name="PeerJ">
        <title>Extensive microbial diversity within the chicken gut microbiome revealed by metagenomics and culture.</title>
        <authorList>
            <person name="Gilroy R."/>
            <person name="Ravi A."/>
            <person name="Getino M."/>
            <person name="Pursley I."/>
            <person name="Horton D.L."/>
            <person name="Alikhan N.F."/>
            <person name="Baker D."/>
            <person name="Gharbi K."/>
            <person name="Hall N."/>
            <person name="Watson M."/>
            <person name="Adriaenssens E.M."/>
            <person name="Foster-Nyarko E."/>
            <person name="Jarju S."/>
            <person name="Secka A."/>
            <person name="Antonio M."/>
            <person name="Oren A."/>
            <person name="Chaudhuri R.R."/>
            <person name="La Ragione R."/>
            <person name="Hildebrand F."/>
            <person name="Pallen M.J."/>
        </authorList>
    </citation>
    <scope>NUCLEOTIDE SEQUENCE</scope>
    <source>
        <strain evidence="2">CHK154-13316</strain>
    </source>
</reference>
<proteinExistence type="predicted"/>
<evidence type="ECO:0000313" key="2">
    <source>
        <dbReference type="EMBL" id="HJG13391.1"/>
    </source>
</evidence>
<dbReference type="Pfam" id="PF19190">
    <property type="entry name" value="BACON_2"/>
    <property type="match status" value="1"/>
</dbReference>
<dbReference type="AlphaFoldDB" id="A0A921I9M2"/>
<evidence type="ECO:0000259" key="1">
    <source>
        <dbReference type="Pfam" id="PF19190"/>
    </source>
</evidence>